<reference evidence="1" key="1">
    <citation type="submission" date="2021-01" db="EMBL/GenBank/DDBJ databases">
        <authorList>
            <consortium name="Genoscope - CEA"/>
            <person name="William W."/>
        </authorList>
    </citation>
    <scope>NUCLEOTIDE SEQUENCE</scope>
</reference>
<sequence>MYIESLENDDYSDKDDGTFLGKFRNSFLEISTYQLHKHKQKQKQIGAATDFKQGCRQLLTFYLQQKTPLPELIYALKINRKPKSSHEVVDLTITPNKKFYCQLVSEEVLMNLGIDINYQYQLDQNTSQQTFDFILEEILQQLVERQWLQMLSQPKVIQAVLEMTLEYIAFMKERVQVILQDPCVIEFIEQLRLLLDEKERKKVVCNDVIKETYQILIKLMDCMRDPEIFEQQKNDLYKVKSEHIHQRKKRKQNREYKYSLEINFWKQRSKIPAYYIYVNKIAMPEIIYSIKIDRPERRNFPNKIKLRLYTTEKTIEALYNQSTTKDFMESFYMKDVVPNQTLKYLDRIKAKRYFDDERVDDIYATNLINGCIDSIYEQAQKDVDIMDRLHDCITSPCGGFLIVKLHHLLKQEDLSPRDIVEDLTQRIDKLKELLKGYKRSVPLPINPDEYIPELKME</sequence>
<accession>A0A8S1LI06</accession>
<comment type="caution">
    <text evidence="1">The sequence shown here is derived from an EMBL/GenBank/DDBJ whole genome shotgun (WGS) entry which is preliminary data.</text>
</comment>
<organism evidence="1 2">
    <name type="scientific">Paramecium primaurelia</name>
    <dbReference type="NCBI Taxonomy" id="5886"/>
    <lineage>
        <taxon>Eukaryota</taxon>
        <taxon>Sar</taxon>
        <taxon>Alveolata</taxon>
        <taxon>Ciliophora</taxon>
        <taxon>Intramacronucleata</taxon>
        <taxon>Oligohymenophorea</taxon>
        <taxon>Peniculida</taxon>
        <taxon>Parameciidae</taxon>
        <taxon>Paramecium</taxon>
    </lineage>
</organism>
<keyword evidence="2" id="KW-1185">Reference proteome</keyword>
<dbReference type="OMA" id="VKSEHIH"/>
<dbReference type="Proteomes" id="UP000688137">
    <property type="component" value="Unassembled WGS sequence"/>
</dbReference>
<proteinExistence type="predicted"/>
<evidence type="ECO:0000313" key="2">
    <source>
        <dbReference type="Proteomes" id="UP000688137"/>
    </source>
</evidence>
<evidence type="ECO:0000313" key="1">
    <source>
        <dbReference type="EMBL" id="CAD8067798.1"/>
    </source>
</evidence>
<name>A0A8S1LI06_PARPR</name>
<protein>
    <submittedName>
        <fullName evidence="1">Uncharacterized protein</fullName>
    </submittedName>
</protein>
<gene>
    <name evidence="1" type="ORF">PPRIM_AZ9-3.1.T0410171</name>
</gene>
<dbReference type="EMBL" id="CAJJDM010000040">
    <property type="protein sequence ID" value="CAD8067798.1"/>
    <property type="molecule type" value="Genomic_DNA"/>
</dbReference>
<dbReference type="AlphaFoldDB" id="A0A8S1LI06"/>